<evidence type="ECO:0000259" key="2">
    <source>
        <dbReference type="PROSITE" id="PS51468"/>
    </source>
</evidence>
<dbReference type="PANTHER" id="PTHR45737:SF6">
    <property type="entry name" value="VON WILLEBRAND FACTOR A DOMAIN-CONTAINING PROTEIN 5A"/>
    <property type="match status" value="1"/>
</dbReference>
<dbReference type="GeneID" id="14883149"/>
<dbReference type="InterPro" id="IPR036465">
    <property type="entry name" value="vWFA_dom_sf"/>
</dbReference>
<evidence type="ECO:0000313" key="3">
    <source>
        <dbReference type="EMBL" id="ELP84177.1"/>
    </source>
</evidence>
<organism evidence="3 4">
    <name type="scientific">Entamoeba invadens IP1</name>
    <dbReference type="NCBI Taxonomy" id="370355"/>
    <lineage>
        <taxon>Eukaryota</taxon>
        <taxon>Amoebozoa</taxon>
        <taxon>Evosea</taxon>
        <taxon>Archamoebae</taxon>
        <taxon>Mastigamoebida</taxon>
        <taxon>Entamoebidae</taxon>
        <taxon>Entamoeba</taxon>
    </lineage>
</organism>
<feature type="domain" description="VIT" evidence="2">
    <location>
        <begin position="7"/>
        <end position="135"/>
    </location>
</feature>
<dbReference type="PROSITE" id="PS51468">
    <property type="entry name" value="VIT"/>
    <property type="match status" value="1"/>
</dbReference>
<dbReference type="PANTHER" id="PTHR45737">
    <property type="entry name" value="VON WILLEBRAND FACTOR A DOMAIN-CONTAINING PROTEIN 5A"/>
    <property type="match status" value="1"/>
</dbReference>
<dbReference type="InterPro" id="IPR002035">
    <property type="entry name" value="VWF_A"/>
</dbReference>
<dbReference type="VEuPathDB" id="AmoebaDB:EIN_338160"/>
<dbReference type="Pfam" id="PF13768">
    <property type="entry name" value="VWA_3"/>
    <property type="match status" value="1"/>
</dbReference>
<dbReference type="Pfam" id="PF08487">
    <property type="entry name" value="VIT"/>
    <property type="match status" value="1"/>
</dbReference>
<proteinExistence type="predicted"/>
<gene>
    <name evidence="3" type="ORF">EIN_338160</name>
</gene>
<dbReference type="SMART" id="SM00609">
    <property type="entry name" value="VIT"/>
    <property type="match status" value="1"/>
</dbReference>
<evidence type="ECO:0000256" key="1">
    <source>
        <dbReference type="SAM" id="MobiDB-lite"/>
    </source>
</evidence>
<protein>
    <recommendedName>
        <fullName evidence="2">VIT domain-containing protein</fullName>
    </recommendedName>
</protein>
<dbReference type="OMA" id="FQMEIAY"/>
<dbReference type="RefSeq" id="XP_004183523.1">
    <property type="nucleotide sequence ID" value="XM_004183475.1"/>
</dbReference>
<accession>A0A0A1TV42</accession>
<dbReference type="Proteomes" id="UP000014680">
    <property type="component" value="Unassembled WGS sequence"/>
</dbReference>
<dbReference type="EMBL" id="KB207145">
    <property type="protein sequence ID" value="ELP84177.1"/>
    <property type="molecule type" value="Genomic_DNA"/>
</dbReference>
<dbReference type="SMART" id="SM00327">
    <property type="entry name" value="VWA"/>
    <property type="match status" value="1"/>
</dbReference>
<name>A0A0A1TV42_ENTIV</name>
<dbReference type="AlphaFoldDB" id="A0A0A1TV42"/>
<dbReference type="KEGG" id="eiv:EIN_338160"/>
<feature type="compositionally biased region" description="Basic and acidic residues" evidence="1">
    <location>
        <begin position="522"/>
        <end position="536"/>
    </location>
</feature>
<dbReference type="Gene3D" id="3.40.50.410">
    <property type="entry name" value="von Willebrand factor, type A domain"/>
    <property type="match status" value="1"/>
</dbReference>
<feature type="region of interest" description="Disordered" evidence="1">
    <location>
        <begin position="516"/>
        <end position="536"/>
    </location>
</feature>
<reference evidence="3 4" key="1">
    <citation type="submission" date="2012-10" db="EMBL/GenBank/DDBJ databases">
        <authorList>
            <person name="Zafar N."/>
            <person name="Inman J."/>
            <person name="Hall N."/>
            <person name="Lorenzi H."/>
            <person name="Caler E."/>
        </authorList>
    </citation>
    <scope>NUCLEOTIDE SEQUENCE [LARGE SCALE GENOMIC DNA]</scope>
    <source>
        <strain evidence="3 4">IP1</strain>
    </source>
</reference>
<sequence length="633" mass="71220">MLFFFKLINKLALPEQKTSLVKFYKINFNIEVIGCFARVTATHFVTNTNPTPIDLSTSFEYDNQSAIVGYSYKVNDKEVVSSLKEIEAAKKEIADAKSSGYSTSDIQKTDDRTLVLSLGNLDTTKTAECKIIYVTRLSVVDDNLVLTSTETKKEETDAEVTIEYVGDISSPKSTFTKKLGEITSIQLGKIGNGIYITEDEDLEEKTGFMCGKGIESLKSALQLFLRQLPTDSTFDIISFGSQFDSLFSGLKKYDETSFDFASKAIEKFESNYGGTNILEPLKSAMEQKSQIILLTDGQVRQNKKIEILKYLEDNRGKAIVHCIGLGNGVDSDLIRDIGNVGGGISVVVRDTKNLRRELSKITNKVLLPAIKNGKVTLTNGVFEEGKSEEVVGIFNKETFAFFDTTSDSKVEGTLTGNVGEKKVTLTSTEKVRVKDTILGQFKAFEKLKVLESKEEKEKCVKLSLKYNVLSKYTTFVAIDKSTKVETDSVKQVDISQIEHNQSKPTIIRGAYEFVPPTQSSRYKPERERGKKDVDDTDKNEYKYNQLINKQKFDGRFENVISIFDEFEPIQKKFVNEKVDIQCVTTAIAIVILRKYYADRKVEWALLEEKAMKYLAQFGYGEELVNKIIEETKS</sequence>
<dbReference type="SUPFAM" id="SSF53300">
    <property type="entry name" value="vWA-like"/>
    <property type="match status" value="1"/>
</dbReference>
<evidence type="ECO:0000313" key="4">
    <source>
        <dbReference type="Proteomes" id="UP000014680"/>
    </source>
</evidence>
<dbReference type="InterPro" id="IPR013694">
    <property type="entry name" value="VIT"/>
</dbReference>
<keyword evidence="4" id="KW-1185">Reference proteome</keyword>
<dbReference type="OrthoDB" id="30900at2759"/>